<keyword evidence="1" id="KW-0472">Membrane</keyword>
<dbReference type="AlphaFoldDB" id="A0A8J6NP97"/>
<dbReference type="InterPro" id="IPR043726">
    <property type="entry name" value="LiaI-LiaF-like_TM1"/>
</dbReference>
<dbReference type="Pfam" id="PF18917">
    <property type="entry name" value="LiaI-LiaF-like_TM1"/>
    <property type="match status" value="1"/>
</dbReference>
<comment type="caution">
    <text evidence="3">The sequence shown here is derived from an EMBL/GenBank/DDBJ whole genome shotgun (WGS) entry which is preliminary data.</text>
</comment>
<keyword evidence="1" id="KW-1133">Transmembrane helix</keyword>
<accession>A0A8J6NP97</accession>
<organism evidence="3 4">
    <name type="scientific">Candidatus Desulfolinea nitratireducens</name>
    <dbReference type="NCBI Taxonomy" id="2841698"/>
    <lineage>
        <taxon>Bacteria</taxon>
        <taxon>Bacillati</taxon>
        <taxon>Chloroflexota</taxon>
        <taxon>Anaerolineae</taxon>
        <taxon>Anaerolineales</taxon>
        <taxon>Anaerolineales incertae sedis</taxon>
        <taxon>Candidatus Desulfolinea</taxon>
    </lineage>
</organism>
<evidence type="ECO:0000256" key="1">
    <source>
        <dbReference type="SAM" id="Phobius"/>
    </source>
</evidence>
<dbReference type="Proteomes" id="UP000614469">
    <property type="component" value="Unassembled WGS sequence"/>
</dbReference>
<keyword evidence="1" id="KW-0812">Transmembrane</keyword>
<sequence>MKTKSVFWGGLFILAGLLLLFNNLGFLNINVWELIWPTFIIAMGVFTLWSAKRGPEALDVEDVSILLDGTRQGKMSLAFGAGQVHVNGKTGDDELLNGTFSGGVEYHTNKDGDFTDLSIKNATTDFFQTIMPWTWGAREWKFGLSKLISWQLHFEMGASDMQIDLSELRVEELEIDTGASNTKIVLPANAGHTHVDLSGGAASVHFEVPEGVAARIQVDSGLASIDINRERFPRVGGYYKSDNYDTAANKVDISADFGAGALSIR</sequence>
<dbReference type="EMBL" id="JACNJN010000115">
    <property type="protein sequence ID" value="MBC8335589.1"/>
    <property type="molecule type" value="Genomic_DNA"/>
</dbReference>
<evidence type="ECO:0000313" key="3">
    <source>
        <dbReference type="EMBL" id="MBC8335589.1"/>
    </source>
</evidence>
<feature type="transmembrane region" description="Helical" evidence="1">
    <location>
        <begin position="6"/>
        <end position="27"/>
    </location>
</feature>
<reference evidence="3 4" key="1">
    <citation type="submission" date="2020-08" db="EMBL/GenBank/DDBJ databases">
        <title>Bridging the membrane lipid divide: bacteria of the FCB group superphylum have the potential to synthesize archaeal ether lipids.</title>
        <authorList>
            <person name="Villanueva L."/>
            <person name="Von Meijenfeldt F.A.B."/>
            <person name="Westbye A.B."/>
            <person name="Yadav S."/>
            <person name="Hopmans E.C."/>
            <person name="Dutilh B.E."/>
            <person name="Sinninghe Damste J.S."/>
        </authorList>
    </citation>
    <scope>NUCLEOTIDE SEQUENCE [LARGE SCALE GENOMIC DNA]</scope>
    <source>
        <strain evidence="3">NIOZ-UU36</strain>
    </source>
</reference>
<gene>
    <name evidence="3" type="ORF">H8E29_10005</name>
</gene>
<name>A0A8J6NP97_9CHLR</name>
<feature type="domain" description="LiaI-LiaF-like transmembrane region" evidence="2">
    <location>
        <begin position="6"/>
        <end position="46"/>
    </location>
</feature>
<proteinExistence type="predicted"/>
<evidence type="ECO:0000313" key="4">
    <source>
        <dbReference type="Proteomes" id="UP000614469"/>
    </source>
</evidence>
<protein>
    <recommendedName>
        <fullName evidence="2">LiaI-LiaF-like transmembrane region domain-containing protein</fullName>
    </recommendedName>
</protein>
<evidence type="ECO:0000259" key="2">
    <source>
        <dbReference type="Pfam" id="PF18917"/>
    </source>
</evidence>
<feature type="transmembrane region" description="Helical" evidence="1">
    <location>
        <begin position="34"/>
        <end position="51"/>
    </location>
</feature>